<evidence type="ECO:0000256" key="6">
    <source>
        <dbReference type="ARBA" id="ARBA00023014"/>
    </source>
</evidence>
<name>A0A9Q4AQG7_9HYPH</name>
<feature type="domain" description="Nitrite/Sulfite reductase ferredoxin-like" evidence="7">
    <location>
        <begin position="1"/>
        <end position="62"/>
    </location>
</feature>
<evidence type="ECO:0000256" key="3">
    <source>
        <dbReference type="ARBA" id="ARBA00022723"/>
    </source>
</evidence>
<keyword evidence="9" id="KW-1185">Reference proteome</keyword>
<keyword evidence="2" id="KW-0349">Heme</keyword>
<dbReference type="GO" id="GO:0051539">
    <property type="term" value="F:4 iron, 4 sulfur cluster binding"/>
    <property type="evidence" value="ECO:0007669"/>
    <property type="project" value="UniProtKB-KW"/>
</dbReference>
<dbReference type="GO" id="GO:0043818">
    <property type="term" value="F:precorrin-3B synthase activity"/>
    <property type="evidence" value="ECO:0007669"/>
    <property type="project" value="UniProtKB-EC"/>
</dbReference>
<dbReference type="Gene3D" id="3.30.413.10">
    <property type="entry name" value="Sulfite Reductase Hemoprotein, domain 1"/>
    <property type="match status" value="2"/>
</dbReference>
<organism evidence="8 9">
    <name type="scientific">Devosia ureilytica</name>
    <dbReference type="NCBI Taxonomy" id="2952754"/>
    <lineage>
        <taxon>Bacteria</taxon>
        <taxon>Pseudomonadati</taxon>
        <taxon>Pseudomonadota</taxon>
        <taxon>Alphaproteobacteria</taxon>
        <taxon>Hyphomicrobiales</taxon>
        <taxon>Devosiaceae</taxon>
        <taxon>Devosia</taxon>
    </lineage>
</organism>
<dbReference type="SUPFAM" id="SSF55124">
    <property type="entry name" value="Nitrite/Sulfite reductase N-terminal domain-like"/>
    <property type="match status" value="1"/>
</dbReference>
<dbReference type="Pfam" id="PF03460">
    <property type="entry name" value="NIR_SIR_ferr"/>
    <property type="match status" value="1"/>
</dbReference>
<gene>
    <name evidence="8" type="primary">cobG</name>
    <name evidence="8" type="ORF">NF348_12695</name>
</gene>
<sequence>MRTGDGLLARIRVVGSVISPDQLSGLAELATEHGNGLVEVTARGNLQVRGLRPETAPPFATAVARLLTVETGLVVDTSPLAGLDPHEIIDPAPLARQLRADAAPFAARLGPKVSVVVDGGGQISLATFKADIRLTALGKDHWAVALGGGKPQQMDTDSALAAAIALLGALAAIGPEARATDLFPVRDARAEPSPAVLARSLADGADRLRLRDGHTIPIALPFGQVHGAILIALMEAAQIDGITNIRLAPDHCLLLDNASPALIRRAAALGFITDPGDPRRRVSACIGNQGCASGHIAARDIAARLAPQLHAHQQLHVSGCAKGCAHPRPAHVTLVGTADGIGLVINGRAGDTPEQFLDEAALAAALVSSQDRR</sequence>
<dbReference type="Proteomes" id="UP001060275">
    <property type="component" value="Unassembled WGS sequence"/>
</dbReference>
<keyword evidence="6" id="KW-0411">Iron-sulfur</keyword>
<evidence type="ECO:0000256" key="5">
    <source>
        <dbReference type="ARBA" id="ARBA00023004"/>
    </source>
</evidence>
<evidence type="ECO:0000259" key="7">
    <source>
        <dbReference type="Pfam" id="PF03460"/>
    </source>
</evidence>
<dbReference type="InterPro" id="IPR051329">
    <property type="entry name" value="NIR_SIR_4Fe-4S"/>
</dbReference>
<evidence type="ECO:0000313" key="8">
    <source>
        <dbReference type="EMBL" id="MCP8887975.1"/>
    </source>
</evidence>
<dbReference type="NCBIfam" id="TIGR02435">
    <property type="entry name" value="CobG"/>
    <property type="match status" value="1"/>
</dbReference>
<comment type="caution">
    <text evidence="8">The sequence shown here is derived from an EMBL/GenBank/DDBJ whole genome shotgun (WGS) entry which is preliminary data.</text>
</comment>
<dbReference type="PANTHER" id="PTHR32439">
    <property type="entry name" value="FERREDOXIN--NITRITE REDUCTASE, CHLOROPLASTIC"/>
    <property type="match status" value="1"/>
</dbReference>
<reference evidence="8" key="1">
    <citation type="submission" date="2022-06" db="EMBL/GenBank/DDBJ databases">
        <title>Devosia sp. XJ19-45 genome assembly.</title>
        <authorList>
            <person name="Li B."/>
            <person name="Cai M."/>
            <person name="Nie G."/>
            <person name="Li W."/>
        </authorList>
    </citation>
    <scope>NUCLEOTIDE SEQUENCE</scope>
    <source>
        <strain evidence="8">XJ19-45</strain>
    </source>
</reference>
<dbReference type="InterPro" id="IPR012798">
    <property type="entry name" value="Cbl_synth_CobG-like"/>
</dbReference>
<dbReference type="Gene3D" id="3.90.480.10">
    <property type="entry name" value="Sulfite Reductase Hemoprotein,Domain 2"/>
    <property type="match status" value="1"/>
</dbReference>
<keyword evidence="3" id="KW-0479">Metal-binding</keyword>
<protein>
    <submittedName>
        <fullName evidence="8">Precorrin-3B synthase</fullName>
        <ecNumber evidence="8">1.14.13.83</ecNumber>
    </submittedName>
</protein>
<dbReference type="AlphaFoldDB" id="A0A9Q4AQG7"/>
<keyword evidence="1" id="KW-0004">4Fe-4S</keyword>
<keyword evidence="5" id="KW-0408">Iron</keyword>
<evidence type="ECO:0000256" key="1">
    <source>
        <dbReference type="ARBA" id="ARBA00022485"/>
    </source>
</evidence>
<dbReference type="PANTHER" id="PTHR32439:SF9">
    <property type="entry name" value="BLR3264 PROTEIN"/>
    <property type="match status" value="1"/>
</dbReference>
<evidence type="ECO:0000256" key="2">
    <source>
        <dbReference type="ARBA" id="ARBA00022617"/>
    </source>
</evidence>
<dbReference type="EMBL" id="JAMWDU010000004">
    <property type="protein sequence ID" value="MCP8887975.1"/>
    <property type="molecule type" value="Genomic_DNA"/>
</dbReference>
<dbReference type="GO" id="GO:0046872">
    <property type="term" value="F:metal ion binding"/>
    <property type="evidence" value="ECO:0007669"/>
    <property type="project" value="UniProtKB-KW"/>
</dbReference>
<dbReference type="InterPro" id="IPR045854">
    <property type="entry name" value="NO2/SO3_Rdtase_4Fe4S_sf"/>
</dbReference>
<dbReference type="SUPFAM" id="SSF56014">
    <property type="entry name" value="Nitrite and sulphite reductase 4Fe-4S domain-like"/>
    <property type="match status" value="2"/>
</dbReference>
<evidence type="ECO:0000256" key="4">
    <source>
        <dbReference type="ARBA" id="ARBA00023002"/>
    </source>
</evidence>
<dbReference type="InterPro" id="IPR005117">
    <property type="entry name" value="NiRdtase/SiRdtase_haem-b_fer"/>
</dbReference>
<dbReference type="InterPro" id="IPR036136">
    <property type="entry name" value="Nit/Sulf_reduc_fer-like_dom_sf"/>
</dbReference>
<evidence type="ECO:0000313" key="9">
    <source>
        <dbReference type="Proteomes" id="UP001060275"/>
    </source>
</evidence>
<accession>A0A9Q4AQG7</accession>
<dbReference type="EC" id="1.14.13.83" evidence="8"/>
<proteinExistence type="predicted"/>
<keyword evidence="4 8" id="KW-0560">Oxidoreductase</keyword>